<dbReference type="GO" id="GO:0045040">
    <property type="term" value="P:protein insertion into mitochondrial outer membrane"/>
    <property type="evidence" value="ECO:0007669"/>
    <property type="project" value="TreeGrafter"/>
</dbReference>
<evidence type="ECO:0000256" key="5">
    <source>
        <dbReference type="ARBA" id="ARBA00023136"/>
    </source>
</evidence>
<dbReference type="PANTHER" id="PTHR12815">
    <property type="entry name" value="SORTING AND ASSEMBLY MACHINERY SAMM50 PROTEIN FAMILY MEMBER"/>
    <property type="match status" value="1"/>
</dbReference>
<comment type="subcellular location">
    <subcellularLocation>
        <location evidence="1">Mitochondrion outer membrane</location>
        <topology evidence="1">Multi-pass membrane protein</topology>
    </subcellularLocation>
</comment>
<dbReference type="Gene3D" id="2.40.160.50">
    <property type="entry name" value="membrane protein fhac: a member of the omp85/tpsb transporter family"/>
    <property type="match status" value="1"/>
</dbReference>
<protein>
    <recommendedName>
        <fullName evidence="6">Bacterial surface antigen (D15) domain-containing protein</fullName>
    </recommendedName>
</protein>
<reference evidence="7" key="1">
    <citation type="journal article" date="2020" name="Front. Microbiol.">
        <title>Phenotypic and Genetic Characterization of the Cheese Ripening Yeast Geotrichum candidum.</title>
        <authorList>
            <person name="Perkins V."/>
            <person name="Vignola S."/>
            <person name="Lessard M.H."/>
            <person name="Plante P.L."/>
            <person name="Corbeil J."/>
            <person name="Dugat-Bony E."/>
            <person name="Frenette M."/>
            <person name="Labrie S."/>
        </authorList>
    </citation>
    <scope>NUCLEOTIDE SEQUENCE</scope>
    <source>
        <strain evidence="7">LMA-70</strain>
    </source>
</reference>
<evidence type="ECO:0000256" key="4">
    <source>
        <dbReference type="ARBA" id="ARBA00022692"/>
    </source>
</evidence>
<evidence type="ECO:0000256" key="2">
    <source>
        <dbReference type="ARBA" id="ARBA00010913"/>
    </source>
</evidence>
<dbReference type="Pfam" id="PF01103">
    <property type="entry name" value="Omp85"/>
    <property type="match status" value="1"/>
</dbReference>
<evidence type="ECO:0000259" key="6">
    <source>
        <dbReference type="Pfam" id="PF01103"/>
    </source>
</evidence>
<dbReference type="EMBL" id="QQZK01000229">
    <property type="protein sequence ID" value="KAF5093852.1"/>
    <property type="molecule type" value="Genomic_DNA"/>
</dbReference>
<proteinExistence type="inferred from homology"/>
<reference evidence="7" key="2">
    <citation type="submission" date="2020-01" db="EMBL/GenBank/DDBJ databases">
        <authorList>
            <person name="Perkins V."/>
            <person name="Lessard M.-H."/>
            <person name="Dugat-Bony E."/>
            <person name="Frenette M."/>
            <person name="Labrie S."/>
        </authorList>
    </citation>
    <scope>NUCLEOTIDE SEQUENCE</scope>
    <source>
        <strain evidence="7">LMA-70</strain>
    </source>
</reference>
<dbReference type="GO" id="GO:0005741">
    <property type="term" value="C:mitochondrial outer membrane"/>
    <property type="evidence" value="ECO:0007669"/>
    <property type="project" value="UniProtKB-SubCell"/>
</dbReference>
<evidence type="ECO:0000313" key="7">
    <source>
        <dbReference type="EMBL" id="KAF5093852.1"/>
    </source>
</evidence>
<name>A0A9P5G235_GEOCN</name>
<feature type="domain" description="Bacterial surface antigen (D15)" evidence="6">
    <location>
        <begin position="192"/>
        <end position="532"/>
    </location>
</feature>
<keyword evidence="3" id="KW-1134">Transmembrane beta strand</keyword>
<gene>
    <name evidence="7" type="ORF">DV451_005138</name>
</gene>
<comment type="caution">
    <text evidence="7">The sequence shown here is derived from an EMBL/GenBank/DDBJ whole genome shotgun (WGS) entry which is preliminary data.</text>
</comment>
<sequence length="533" mass="59304">MSKYTPDLQAWFDNTQDPGVQPAESDYLPQEKVKDIIKNNPKEIALIDLRKGDFIQEEQIMTMEYFNDLLAKNSTRHVNIKAIKVVGGGNTRSSFLKDQLDPILAASGQDLKTVVRTIDETHRGLASFGIYDRISFSLDEAQRNFFSSPFNSDVDVTATLHLKSAKRFIAKTGTDLGNGEGNGYANFMIKSLFGGAEMLSFDATIGTRTRSSYLLNFSAPLNNSSRFKGEALAYVSSRKIPWASHEQIIRGLSAKVKSSEFEAGYEAVLRTISAVAPNASDTVRLMAGDSVKTSIFWNFHRDTRNNHLLASNGYYFKFGQEMAGLLGPERGDLPFVKGTFEAQVAKGFNYNPAIAAESKTELSPVRRYISEQRQQLDSIDDVVFHYTMKTGMLWAHGRKTHFMDRFFLGGPNDVRGFYLNGLGPRDGNDSVGGEIYFAHGLSMFTRIPKLTAPDSFFRALFFVNGGSLLHLNQDDVRGTVHEMLSKPSVSAGFGVVYRHPAARFELNFTMPLIARELEGTRKGLQFGIGLSFL</sequence>
<evidence type="ECO:0000256" key="3">
    <source>
        <dbReference type="ARBA" id="ARBA00022452"/>
    </source>
</evidence>
<comment type="similarity">
    <text evidence="2">Belongs to the SAM50/omp85 family.</text>
</comment>
<organism evidence="7 8">
    <name type="scientific">Geotrichum candidum</name>
    <name type="common">Oospora lactis</name>
    <name type="synonym">Dipodascus geotrichum</name>
    <dbReference type="NCBI Taxonomy" id="1173061"/>
    <lineage>
        <taxon>Eukaryota</taxon>
        <taxon>Fungi</taxon>
        <taxon>Dikarya</taxon>
        <taxon>Ascomycota</taxon>
        <taxon>Saccharomycotina</taxon>
        <taxon>Dipodascomycetes</taxon>
        <taxon>Dipodascales</taxon>
        <taxon>Dipodascaceae</taxon>
        <taxon>Geotrichum</taxon>
    </lineage>
</organism>
<accession>A0A9P5G235</accession>
<evidence type="ECO:0000313" key="8">
    <source>
        <dbReference type="Proteomes" id="UP000750522"/>
    </source>
</evidence>
<keyword evidence="5" id="KW-0472">Membrane</keyword>
<dbReference type="AlphaFoldDB" id="A0A9P5G235"/>
<keyword evidence="4" id="KW-0812">Transmembrane</keyword>
<dbReference type="PANTHER" id="PTHR12815:SF18">
    <property type="entry name" value="SORTING AND ASSEMBLY MACHINERY COMPONENT 50 HOMOLOG"/>
    <property type="match status" value="1"/>
</dbReference>
<dbReference type="InterPro" id="IPR039910">
    <property type="entry name" value="D15-like"/>
</dbReference>
<dbReference type="Proteomes" id="UP000750522">
    <property type="component" value="Unassembled WGS sequence"/>
</dbReference>
<dbReference type="InterPro" id="IPR000184">
    <property type="entry name" value="Bac_surfAg_D15"/>
</dbReference>
<evidence type="ECO:0000256" key="1">
    <source>
        <dbReference type="ARBA" id="ARBA00004374"/>
    </source>
</evidence>